<dbReference type="EMBL" id="LWBO01000011">
    <property type="protein sequence ID" value="OQP49207.1"/>
    <property type="molecule type" value="Genomic_DNA"/>
</dbReference>
<accession>A0ABX3P1F9</accession>
<evidence type="ECO:0000313" key="2">
    <source>
        <dbReference type="EMBL" id="OQP49207.1"/>
    </source>
</evidence>
<comment type="caution">
    <text evidence="2">The sequence shown here is derived from an EMBL/GenBank/DDBJ whole genome shotgun (WGS) entry which is preliminary data.</text>
</comment>
<dbReference type="InterPro" id="IPR025351">
    <property type="entry name" value="Pvc16_N"/>
</dbReference>
<name>A0ABX3P1F9_9BACT</name>
<organism evidence="2 3">
    <name type="scientific">Niastella koreensis</name>
    <dbReference type="NCBI Taxonomy" id="354356"/>
    <lineage>
        <taxon>Bacteria</taxon>
        <taxon>Pseudomonadati</taxon>
        <taxon>Bacteroidota</taxon>
        <taxon>Chitinophagia</taxon>
        <taxon>Chitinophagales</taxon>
        <taxon>Chitinophagaceae</taxon>
        <taxon>Niastella</taxon>
    </lineage>
</organism>
<dbReference type="Proteomes" id="UP000192277">
    <property type="component" value="Unassembled WGS sequence"/>
</dbReference>
<keyword evidence="3" id="KW-1185">Reference proteome</keyword>
<sequence length="198" mass="22731">MINESLQFIADELNKYLVLKMGPANEPPRLILGNVSRLFDGEVAATGLVNRVIMSLVNVEEDRVAKQQENFVRTDVSTRYKNPQLYLNLYILFSSNRTGYPDALQHLSYILQFFQFQHVFTTITHPDLDPRIQKLIVDLCTLNFEQVNHLWSTLGGKYIPSVLYKVRQITIDEDLTLSESGFIKEVQINDKVIQPVTA</sequence>
<evidence type="ECO:0000313" key="3">
    <source>
        <dbReference type="Proteomes" id="UP000192277"/>
    </source>
</evidence>
<gene>
    <name evidence="2" type="ORF">A4D02_29890</name>
</gene>
<proteinExistence type="predicted"/>
<protein>
    <recommendedName>
        <fullName evidence="1">Pvc16 N-terminal domain-containing protein</fullName>
    </recommendedName>
</protein>
<feature type="domain" description="Pvc16 N-terminal" evidence="1">
    <location>
        <begin position="32"/>
        <end position="181"/>
    </location>
</feature>
<dbReference type="Pfam" id="PF14065">
    <property type="entry name" value="Pvc16_N"/>
    <property type="match status" value="1"/>
</dbReference>
<evidence type="ECO:0000259" key="1">
    <source>
        <dbReference type="Pfam" id="PF14065"/>
    </source>
</evidence>
<reference evidence="2 3" key="1">
    <citation type="submission" date="2016-04" db="EMBL/GenBank/DDBJ databases">
        <authorList>
            <person name="Chen L."/>
            <person name="Zhuang W."/>
            <person name="Wang G."/>
        </authorList>
    </citation>
    <scope>NUCLEOTIDE SEQUENCE [LARGE SCALE GENOMIC DNA]</scope>
    <source>
        <strain evidence="3">GR20</strain>
    </source>
</reference>
<dbReference type="RefSeq" id="WP_014216774.1">
    <property type="nucleotide sequence ID" value="NZ_LWBO01000011.1"/>
</dbReference>